<evidence type="ECO:0008006" key="3">
    <source>
        <dbReference type="Google" id="ProtNLM"/>
    </source>
</evidence>
<dbReference type="Proteomes" id="UP000315234">
    <property type="component" value="Unassembled WGS sequence"/>
</dbReference>
<accession>A0ABC9ZIW3</accession>
<dbReference type="InterPro" id="IPR021678">
    <property type="entry name" value="DUF3263"/>
</dbReference>
<reference evidence="1 2" key="1">
    <citation type="submission" date="2019-06" db="EMBL/GenBank/DDBJ databases">
        <title>Draft genome sequence of Corynebacterium striatum NBRC 15291.</title>
        <authorList>
            <person name="Miura T."/>
            <person name="Furukawa M."/>
            <person name="Shimamura M."/>
            <person name="Ohyama Y."/>
            <person name="Yamazoe A."/>
            <person name="Kawasaki H."/>
        </authorList>
    </citation>
    <scope>NUCLEOTIDE SEQUENCE [LARGE SCALE GENOMIC DNA]</scope>
    <source>
        <strain evidence="1 2">NBRC 15291</strain>
    </source>
</reference>
<organism evidence="1 2">
    <name type="scientific">Corynebacterium striatum</name>
    <dbReference type="NCBI Taxonomy" id="43770"/>
    <lineage>
        <taxon>Bacteria</taxon>
        <taxon>Bacillati</taxon>
        <taxon>Actinomycetota</taxon>
        <taxon>Actinomycetes</taxon>
        <taxon>Mycobacteriales</taxon>
        <taxon>Corynebacteriaceae</taxon>
        <taxon>Corynebacterium</taxon>
    </lineage>
</organism>
<comment type="caution">
    <text evidence="1">The sequence shown here is derived from an EMBL/GenBank/DDBJ whole genome shotgun (WGS) entry which is preliminary data.</text>
</comment>
<protein>
    <recommendedName>
        <fullName evidence="3">Fis family transcriptional regulator</fullName>
    </recommendedName>
</protein>
<evidence type="ECO:0000313" key="1">
    <source>
        <dbReference type="EMBL" id="GEA41962.1"/>
    </source>
</evidence>
<sequence length="93" mass="10401">MPYSLGMHSLSDLDAAILEFESHAPRGIGPKEEAIRTQLDISPVRYHQRLNVLLDAPAAAEAYPVLVARLRRVRDQREEVRRAARGNAPDLDS</sequence>
<dbReference type="RefSeq" id="WP_005529813.1">
    <property type="nucleotide sequence ID" value="NZ_BJLD01000001.1"/>
</dbReference>
<dbReference type="EMBL" id="BJLD01000001">
    <property type="protein sequence ID" value="GEA41962.1"/>
    <property type="molecule type" value="Genomic_DNA"/>
</dbReference>
<proteinExistence type="predicted"/>
<gene>
    <name evidence="1" type="ORF">Cst04h_01320</name>
</gene>
<evidence type="ECO:0000313" key="2">
    <source>
        <dbReference type="Proteomes" id="UP000315234"/>
    </source>
</evidence>
<name>A0ABC9ZIW3_CORST</name>
<dbReference type="Pfam" id="PF11662">
    <property type="entry name" value="DUF3263"/>
    <property type="match status" value="1"/>
</dbReference>
<dbReference type="AlphaFoldDB" id="A0ABC9ZIW3"/>